<dbReference type="InterPro" id="IPR031107">
    <property type="entry name" value="Small_HSP"/>
</dbReference>
<dbReference type="RefSeq" id="WP_377063542.1">
    <property type="nucleotide sequence ID" value="NZ_JBHSJJ010000004.1"/>
</dbReference>
<proteinExistence type="inferred from homology"/>
<dbReference type="EMBL" id="JBHSJJ010000004">
    <property type="protein sequence ID" value="MFC4871763.1"/>
    <property type="molecule type" value="Genomic_DNA"/>
</dbReference>
<dbReference type="SUPFAM" id="SSF49764">
    <property type="entry name" value="HSP20-like chaperones"/>
    <property type="match status" value="1"/>
</dbReference>
<evidence type="ECO:0000256" key="1">
    <source>
        <dbReference type="PROSITE-ProRule" id="PRU00285"/>
    </source>
</evidence>
<keyword evidence="5" id="KW-1185">Reference proteome</keyword>
<dbReference type="PROSITE" id="PS01031">
    <property type="entry name" value="SHSP"/>
    <property type="match status" value="1"/>
</dbReference>
<name>A0ABV9SZX7_9BACT</name>
<dbReference type="InterPro" id="IPR008978">
    <property type="entry name" value="HSP20-like_chaperone"/>
</dbReference>
<evidence type="ECO:0000313" key="4">
    <source>
        <dbReference type="EMBL" id="MFC4871763.1"/>
    </source>
</evidence>
<reference evidence="5" key="1">
    <citation type="journal article" date="2019" name="Int. J. Syst. Evol. Microbiol.">
        <title>The Global Catalogue of Microorganisms (GCM) 10K type strain sequencing project: providing services to taxonomists for standard genome sequencing and annotation.</title>
        <authorList>
            <consortium name="The Broad Institute Genomics Platform"/>
            <consortium name="The Broad Institute Genome Sequencing Center for Infectious Disease"/>
            <person name="Wu L."/>
            <person name="Ma J."/>
        </authorList>
    </citation>
    <scope>NUCLEOTIDE SEQUENCE [LARGE SCALE GENOMIC DNA]</scope>
    <source>
        <strain evidence="5">CGMCC 4.7466</strain>
    </source>
</reference>
<feature type="domain" description="SHSP" evidence="3">
    <location>
        <begin position="32"/>
        <end position="147"/>
    </location>
</feature>
<dbReference type="Proteomes" id="UP001595818">
    <property type="component" value="Unassembled WGS sequence"/>
</dbReference>
<dbReference type="PANTHER" id="PTHR11527">
    <property type="entry name" value="HEAT-SHOCK PROTEIN 20 FAMILY MEMBER"/>
    <property type="match status" value="1"/>
</dbReference>
<accession>A0ABV9SZX7</accession>
<evidence type="ECO:0000259" key="3">
    <source>
        <dbReference type="PROSITE" id="PS01031"/>
    </source>
</evidence>
<dbReference type="InterPro" id="IPR002068">
    <property type="entry name" value="A-crystallin/Hsp20_dom"/>
</dbReference>
<comment type="similarity">
    <text evidence="1 2">Belongs to the small heat shock protein (HSP20) family.</text>
</comment>
<comment type="caution">
    <text evidence="4">The sequence shown here is derived from an EMBL/GenBank/DDBJ whole genome shotgun (WGS) entry which is preliminary data.</text>
</comment>
<dbReference type="CDD" id="cd06464">
    <property type="entry name" value="ACD_sHsps-like"/>
    <property type="match status" value="1"/>
</dbReference>
<protein>
    <submittedName>
        <fullName evidence="4">Hsp20/alpha crystallin family protein</fullName>
    </submittedName>
</protein>
<organism evidence="4 5">
    <name type="scientific">Negadavirga shengliensis</name>
    <dbReference type="NCBI Taxonomy" id="1389218"/>
    <lineage>
        <taxon>Bacteria</taxon>
        <taxon>Pseudomonadati</taxon>
        <taxon>Bacteroidota</taxon>
        <taxon>Cytophagia</taxon>
        <taxon>Cytophagales</taxon>
        <taxon>Cyclobacteriaceae</taxon>
        <taxon>Negadavirga</taxon>
    </lineage>
</organism>
<dbReference type="Gene3D" id="2.60.40.790">
    <property type="match status" value="1"/>
</dbReference>
<evidence type="ECO:0000256" key="2">
    <source>
        <dbReference type="RuleBase" id="RU003616"/>
    </source>
</evidence>
<sequence length="147" mass="17102">MMENVLSKPVMRPGQRFFDDFLTKDLFNFGWGAKNVSYVPMVNIMETAEDFRIDFAVPGMNKNDFKIEMESQVLTISSDVPGGQNGNEEFSYVRREFNYQSFRRSFQLPETVEFEKIEAKYRNGMLSIFIPKKDEAKRKPVKAISIS</sequence>
<evidence type="ECO:0000313" key="5">
    <source>
        <dbReference type="Proteomes" id="UP001595818"/>
    </source>
</evidence>
<dbReference type="Pfam" id="PF00011">
    <property type="entry name" value="HSP20"/>
    <property type="match status" value="1"/>
</dbReference>
<gene>
    <name evidence="4" type="ORF">ACFPFU_08710</name>
</gene>